<dbReference type="HOGENOM" id="CLU_127839_0_0_1"/>
<sequence>MSEASIGDQHVNEENESGGYNYTKLWNPFMVRFGERVVPVAEVEKAIKFMYHKKPKHGRNRITSLSTLNNRFRFIKTENHMKRLHDMKRDGIKCDTKHMKFFIEVEMEMETEKRLANGEKLTNNNYLEMFERIRKDHRISDRITATKKWVIKWKKENFPNEMRYAHAQKDKAKNEQNENKE</sequence>
<dbReference type="eggNOG" id="ENOG502TJUA">
    <property type="taxonomic scope" value="Eukaryota"/>
</dbReference>
<evidence type="ECO:0000256" key="1">
    <source>
        <dbReference type="SAM" id="MobiDB-lite"/>
    </source>
</evidence>
<gene>
    <name evidence="2" type="ORF">CAEBREN_02071</name>
</gene>
<reference evidence="3" key="1">
    <citation type="submission" date="2011-07" db="EMBL/GenBank/DDBJ databases">
        <authorList>
            <consortium name="Caenorhabditis brenneri Sequencing and Analysis Consortium"/>
            <person name="Wilson R.K."/>
        </authorList>
    </citation>
    <scope>NUCLEOTIDE SEQUENCE [LARGE SCALE GENOMIC DNA]</scope>
    <source>
        <strain evidence="3">PB2801</strain>
    </source>
</reference>
<dbReference type="FunCoup" id="G0P223">
    <property type="interactions" value="232"/>
</dbReference>
<evidence type="ECO:0000313" key="3">
    <source>
        <dbReference type="Proteomes" id="UP000008068"/>
    </source>
</evidence>
<dbReference type="InParanoid" id="G0P223"/>
<organism evidence="3">
    <name type="scientific">Caenorhabditis brenneri</name>
    <name type="common">Nematode worm</name>
    <dbReference type="NCBI Taxonomy" id="135651"/>
    <lineage>
        <taxon>Eukaryota</taxon>
        <taxon>Metazoa</taxon>
        <taxon>Ecdysozoa</taxon>
        <taxon>Nematoda</taxon>
        <taxon>Chromadorea</taxon>
        <taxon>Rhabditida</taxon>
        <taxon>Rhabditina</taxon>
        <taxon>Rhabditomorpha</taxon>
        <taxon>Rhabditoidea</taxon>
        <taxon>Rhabditidae</taxon>
        <taxon>Peloderinae</taxon>
        <taxon>Caenorhabditis</taxon>
    </lineage>
</organism>
<dbReference type="OMA" id="FKWRREN"/>
<evidence type="ECO:0000313" key="2">
    <source>
        <dbReference type="EMBL" id="EGT42938.1"/>
    </source>
</evidence>
<proteinExistence type="predicted"/>
<dbReference type="AlphaFoldDB" id="G0P223"/>
<keyword evidence="3" id="KW-1185">Reference proteome</keyword>
<dbReference type="OrthoDB" id="10432707at2759"/>
<dbReference type="Proteomes" id="UP000008068">
    <property type="component" value="Unassembled WGS sequence"/>
</dbReference>
<dbReference type="EMBL" id="GL380021">
    <property type="protein sequence ID" value="EGT42938.1"/>
    <property type="molecule type" value="Genomic_DNA"/>
</dbReference>
<accession>G0P223</accession>
<name>G0P223_CAEBE</name>
<feature type="region of interest" description="Disordered" evidence="1">
    <location>
        <begin position="162"/>
        <end position="181"/>
    </location>
</feature>
<protein>
    <submittedName>
        <fullName evidence="2">Uncharacterized protein</fullName>
    </submittedName>
</protein>